<keyword evidence="2 5" id="KW-0436">Ligase</keyword>
<comment type="caution">
    <text evidence="8">The sequence shown here is derived from an EMBL/GenBank/DDBJ whole genome shotgun (WGS) entry which is preliminary data.</text>
</comment>
<reference evidence="8 9" key="1">
    <citation type="journal article" date="2023" name="Int. J. Syst. Evol. Microbiol.">
        <title>Ligilactobacillus ubinensis sp. nov., a novel species isolated from the wild ferment of a durian fruit (Durio zibethinus).</title>
        <authorList>
            <person name="Heng Y.C."/>
            <person name="Menon N."/>
            <person name="Chen B."/>
            <person name="Loo B.Z.L."/>
            <person name="Wong G.W.J."/>
            <person name="Lim A.C.H."/>
            <person name="Silvaraju S."/>
            <person name="Kittelmann S."/>
        </authorList>
    </citation>
    <scope>NUCLEOTIDE SEQUENCE [LARGE SCALE GENOMIC DNA]</scope>
    <source>
        <strain evidence="8 9">WILCCON 0076</strain>
    </source>
</reference>
<dbReference type="SUPFAM" id="SSF56801">
    <property type="entry name" value="Acetyl-CoA synthetase-like"/>
    <property type="match status" value="1"/>
</dbReference>
<evidence type="ECO:0000259" key="7">
    <source>
        <dbReference type="Pfam" id="PF13193"/>
    </source>
</evidence>
<keyword evidence="1 5" id="KW-0474">Menaquinone biosynthesis</keyword>
<evidence type="ECO:0000256" key="2">
    <source>
        <dbReference type="ARBA" id="ARBA00022598"/>
    </source>
</evidence>
<dbReference type="EMBL" id="JAIULA010000001">
    <property type="protein sequence ID" value="MCP0885862.1"/>
    <property type="molecule type" value="Genomic_DNA"/>
</dbReference>
<keyword evidence="4 5" id="KW-0067">ATP-binding</keyword>
<keyword evidence="9" id="KW-1185">Reference proteome</keyword>
<organism evidence="8 9">
    <name type="scientific">Ligilactobacillus ubinensis</name>
    <dbReference type="NCBI Taxonomy" id="2876789"/>
    <lineage>
        <taxon>Bacteria</taxon>
        <taxon>Bacillati</taxon>
        <taxon>Bacillota</taxon>
        <taxon>Bacilli</taxon>
        <taxon>Lactobacillales</taxon>
        <taxon>Lactobacillaceae</taxon>
        <taxon>Ligilactobacillus</taxon>
    </lineage>
</organism>
<comment type="catalytic activity">
    <reaction evidence="5">
        <text>2-succinylbenzoate + ATP + CoA = 2-succinylbenzoyl-CoA + AMP + diphosphate</text>
        <dbReference type="Rhea" id="RHEA:17009"/>
        <dbReference type="ChEBI" id="CHEBI:18325"/>
        <dbReference type="ChEBI" id="CHEBI:30616"/>
        <dbReference type="ChEBI" id="CHEBI:33019"/>
        <dbReference type="ChEBI" id="CHEBI:57287"/>
        <dbReference type="ChEBI" id="CHEBI:57364"/>
        <dbReference type="ChEBI" id="CHEBI:456215"/>
        <dbReference type="EC" id="6.2.1.26"/>
    </reaction>
</comment>
<evidence type="ECO:0000313" key="8">
    <source>
        <dbReference type="EMBL" id="MCP0885862.1"/>
    </source>
</evidence>
<evidence type="ECO:0000259" key="6">
    <source>
        <dbReference type="Pfam" id="PF00501"/>
    </source>
</evidence>
<proteinExistence type="inferred from homology"/>
<comment type="function">
    <text evidence="5">Converts 2-succinylbenzoate (OSB) to 2-succinylbenzoyl-CoA (OSB-CoA).</text>
</comment>
<keyword evidence="3 5" id="KW-0547">Nucleotide-binding</keyword>
<dbReference type="HAMAP" id="MF_00731">
    <property type="entry name" value="MenE"/>
    <property type="match status" value="1"/>
</dbReference>
<dbReference type="GO" id="GO:0009234">
    <property type="term" value="P:menaquinone biosynthetic process"/>
    <property type="evidence" value="ECO:0007669"/>
    <property type="project" value="UniProtKB-UniRule"/>
</dbReference>
<dbReference type="Gene3D" id="3.30.300.30">
    <property type="match status" value="1"/>
</dbReference>
<dbReference type="GO" id="GO:0005524">
    <property type="term" value="F:ATP binding"/>
    <property type="evidence" value="ECO:0007669"/>
    <property type="project" value="UniProtKB-KW"/>
</dbReference>
<feature type="domain" description="AMP-dependent synthetase/ligase" evidence="6">
    <location>
        <begin position="6"/>
        <end position="336"/>
    </location>
</feature>
<dbReference type="EC" id="6.2.1.26" evidence="5"/>
<dbReference type="PANTHER" id="PTHR43201">
    <property type="entry name" value="ACYL-COA SYNTHETASE"/>
    <property type="match status" value="1"/>
</dbReference>
<dbReference type="InterPro" id="IPR045851">
    <property type="entry name" value="AMP-bd_C_sf"/>
</dbReference>
<dbReference type="GO" id="GO:0008756">
    <property type="term" value="F:o-succinylbenzoate-CoA ligase activity"/>
    <property type="evidence" value="ECO:0007669"/>
    <property type="project" value="UniProtKB-UniRule"/>
</dbReference>
<gene>
    <name evidence="5" type="primary">menE</name>
    <name evidence="8" type="ORF">LB941_00755</name>
</gene>
<accession>A0A9X2FG60</accession>
<evidence type="ECO:0000256" key="5">
    <source>
        <dbReference type="HAMAP-Rule" id="MF_00731"/>
    </source>
</evidence>
<dbReference type="InterPro" id="IPR025110">
    <property type="entry name" value="AMP-bd_C"/>
</dbReference>
<comment type="similarity">
    <text evidence="5">Belongs to the ATP-dependent AMP-binding enzyme family. MenE subfamily.</text>
</comment>
<evidence type="ECO:0000256" key="4">
    <source>
        <dbReference type="ARBA" id="ARBA00022840"/>
    </source>
</evidence>
<dbReference type="GO" id="GO:0031956">
    <property type="term" value="F:medium-chain fatty acid-CoA ligase activity"/>
    <property type="evidence" value="ECO:0007669"/>
    <property type="project" value="TreeGrafter"/>
</dbReference>
<dbReference type="Pfam" id="PF00501">
    <property type="entry name" value="AMP-binding"/>
    <property type="match status" value="1"/>
</dbReference>
<dbReference type="RefSeq" id="WP_253358608.1">
    <property type="nucleotide sequence ID" value="NZ_JAIULA010000001.1"/>
</dbReference>
<sequence length="477" mass="53993">MENWLEKRIALSPDKTAIVTKEDSLTYRELGKRVEIWMRHLATVIEKDSFVGVLVNNSLMGYITILALQQLNCTLVMLNKRLSADELQFQINDTNLKVVIYEDGLLKNKRLTMVNCFSFTAIENLAVTPVAAVADFKDEHVTTLMYTSGTTRKPKGVCQTFRNHFYSAVGSAFNLGLSTDDNWLCVVPLFHISGFSIMMRALLYGMTVTLVNQFDAKAVNKILVENKISAISVVPTMLQQLIINQNLQKYNPKFRFFLLGGGPIDLHLLEICQKRNWPVIQSYGMTETASQVVALNFEDAQQKIGSVGKTLFPVALKIATDGEILLNAPNITPGYYQLPLQNKTSFENGWFKTGDIGYLDKEGFLYLRGRKGDMIISGGENIFPDEIEAVYYNLKDIVQIVVAGVPDSKWGSVPVAFIQTKGMMSKSFLRDYGYQHLAHFKVPHRFYLVSDYPRTASGKIKRQYLSQHKQYFSNELY</sequence>
<evidence type="ECO:0000256" key="3">
    <source>
        <dbReference type="ARBA" id="ARBA00022741"/>
    </source>
</evidence>
<dbReference type="Gene3D" id="3.40.50.12780">
    <property type="entry name" value="N-terminal domain of ligase-like"/>
    <property type="match status" value="1"/>
</dbReference>
<dbReference type="PANTHER" id="PTHR43201:SF5">
    <property type="entry name" value="MEDIUM-CHAIN ACYL-COA LIGASE ACSF2, MITOCHONDRIAL"/>
    <property type="match status" value="1"/>
</dbReference>
<dbReference type="AlphaFoldDB" id="A0A9X2FG60"/>
<comment type="pathway">
    <text evidence="5">Quinol/quinone metabolism; 1,4-dihydroxy-2-naphthoate biosynthesis; 1,4-dihydroxy-2-naphthoate from chorismate: step 5/7.</text>
</comment>
<protein>
    <recommendedName>
        <fullName evidence="5">2-succinylbenzoate--CoA ligase</fullName>
        <ecNumber evidence="5">6.2.1.26</ecNumber>
    </recommendedName>
    <alternativeName>
        <fullName evidence="5">o-succinylbenzoyl-CoA synthetase</fullName>
        <shortName evidence="5">OSB-CoA synthetase</shortName>
    </alternativeName>
</protein>
<dbReference type="InterPro" id="IPR010192">
    <property type="entry name" value="MenE"/>
</dbReference>
<dbReference type="GO" id="GO:0006631">
    <property type="term" value="P:fatty acid metabolic process"/>
    <property type="evidence" value="ECO:0007669"/>
    <property type="project" value="TreeGrafter"/>
</dbReference>
<dbReference type="NCBIfam" id="TIGR01923">
    <property type="entry name" value="menE"/>
    <property type="match status" value="1"/>
</dbReference>
<evidence type="ECO:0000313" key="9">
    <source>
        <dbReference type="Proteomes" id="UP001139006"/>
    </source>
</evidence>
<dbReference type="Pfam" id="PF13193">
    <property type="entry name" value="AMP-binding_C"/>
    <property type="match status" value="1"/>
</dbReference>
<name>A0A9X2FG60_9LACO</name>
<comment type="pathway">
    <text evidence="5">Quinol/quinone metabolism; menaquinone biosynthesis.</text>
</comment>
<feature type="domain" description="AMP-binding enzyme C-terminal" evidence="7">
    <location>
        <begin position="386"/>
        <end position="459"/>
    </location>
</feature>
<dbReference type="InterPro" id="IPR000873">
    <property type="entry name" value="AMP-dep_synth/lig_dom"/>
</dbReference>
<dbReference type="InterPro" id="IPR042099">
    <property type="entry name" value="ANL_N_sf"/>
</dbReference>
<dbReference type="NCBIfam" id="NF002966">
    <property type="entry name" value="PRK03640.1"/>
    <property type="match status" value="1"/>
</dbReference>
<evidence type="ECO:0000256" key="1">
    <source>
        <dbReference type="ARBA" id="ARBA00022428"/>
    </source>
</evidence>
<dbReference type="Proteomes" id="UP001139006">
    <property type="component" value="Unassembled WGS sequence"/>
</dbReference>